<keyword evidence="4" id="KW-1185">Reference proteome</keyword>
<protein>
    <recommendedName>
        <fullName evidence="5">Glycosyltransferase 2-like domain-containing protein</fullName>
    </recommendedName>
</protein>
<dbReference type="InterPro" id="IPR001173">
    <property type="entry name" value="Glyco_trans_2-like"/>
</dbReference>
<sequence>MSSSSLTNRKAAILAHSEQYAASRPEWRQKASFFHQEDERYLRFLIPEGARVLEIGCGTGDTLAALKPSYGVGVDFSPGMIEQAKRLHPELEFHIGDAEEPETINALKGPFDFILVQDTIGSLDDCQAFLAGLHPLCARHTRIVIGYFSHLWQPVLRLAEAIGRRMPYPEQNVLSPDDVAALAVLADMNPVKSERRLLMPVSLFGIGRLVNRFISVLPVIRQLSLRHYVVCRSLRVADDELKSATVVIPARNERGNIEPAVQRLPQFCDDIEIIFIEGHSKDGTFEEMERVKAAYPDKDIKLMRQPGKGKADAVFTAYDVARGDVLMILDADLTMPPEQLPKFWEAIKSGKGEFINGSRLIYPLEEDAMRFLNLIANKTFSYLFSWLLNERYTDTLCGTKVMRRSDYYRLRDGKAYFGDFDPFGDFDLIFGASKLNLKAIDLPIRYAARSYGETQISRFRHGVMLLRMVVFAFFKIKAI</sequence>
<dbReference type="SUPFAM" id="SSF53448">
    <property type="entry name" value="Nucleotide-diphospho-sugar transferases"/>
    <property type="match status" value="1"/>
</dbReference>
<accession>K8P4G0</accession>
<dbReference type="InterPro" id="IPR050256">
    <property type="entry name" value="Glycosyltransferase_2"/>
</dbReference>
<dbReference type="InterPro" id="IPR041698">
    <property type="entry name" value="Methyltransf_25"/>
</dbReference>
<dbReference type="PANTHER" id="PTHR48090:SF7">
    <property type="entry name" value="RFBJ PROTEIN"/>
    <property type="match status" value="1"/>
</dbReference>
<feature type="domain" description="Glycosyltransferase 2-like" evidence="1">
    <location>
        <begin position="245"/>
        <end position="405"/>
    </location>
</feature>
<dbReference type="eggNOG" id="COG2226">
    <property type="taxonomic scope" value="Bacteria"/>
</dbReference>
<dbReference type="EMBL" id="AGWX01000004">
    <property type="protein sequence ID" value="EKS36371.1"/>
    <property type="molecule type" value="Genomic_DNA"/>
</dbReference>
<dbReference type="PANTHER" id="PTHR48090">
    <property type="entry name" value="UNDECAPRENYL-PHOSPHATE 4-DEOXY-4-FORMAMIDO-L-ARABINOSE TRANSFERASE-RELATED"/>
    <property type="match status" value="1"/>
</dbReference>
<gene>
    <name evidence="3" type="ORF">HMPREF9695_02789</name>
</gene>
<evidence type="ECO:0000313" key="4">
    <source>
        <dbReference type="Proteomes" id="UP000001096"/>
    </source>
</evidence>
<evidence type="ECO:0000259" key="1">
    <source>
        <dbReference type="Pfam" id="PF00535"/>
    </source>
</evidence>
<organism evidence="3 4">
    <name type="scientific">Afipia broomeae ATCC 49717</name>
    <dbReference type="NCBI Taxonomy" id="883078"/>
    <lineage>
        <taxon>Bacteria</taxon>
        <taxon>Pseudomonadati</taxon>
        <taxon>Pseudomonadota</taxon>
        <taxon>Alphaproteobacteria</taxon>
        <taxon>Hyphomicrobiales</taxon>
        <taxon>Nitrobacteraceae</taxon>
        <taxon>Afipia</taxon>
    </lineage>
</organism>
<evidence type="ECO:0000313" key="3">
    <source>
        <dbReference type="EMBL" id="EKS36371.1"/>
    </source>
</evidence>
<dbReference type="InterPro" id="IPR029063">
    <property type="entry name" value="SAM-dependent_MTases_sf"/>
</dbReference>
<feature type="domain" description="Methyltransferase" evidence="2">
    <location>
        <begin position="52"/>
        <end position="134"/>
    </location>
</feature>
<dbReference type="SUPFAM" id="SSF53335">
    <property type="entry name" value="S-adenosyl-L-methionine-dependent methyltransferases"/>
    <property type="match status" value="1"/>
</dbReference>
<dbReference type="Proteomes" id="UP000001096">
    <property type="component" value="Unassembled WGS sequence"/>
</dbReference>
<dbReference type="AlphaFoldDB" id="K8P4G0"/>
<dbReference type="PATRIC" id="fig|883078.3.peg.2883"/>
<dbReference type="HOGENOM" id="CLU_043808_0_0_5"/>
<comment type="caution">
    <text evidence="3">The sequence shown here is derived from an EMBL/GenBank/DDBJ whole genome shotgun (WGS) entry which is preliminary data.</text>
</comment>
<dbReference type="Gene3D" id="3.90.550.10">
    <property type="entry name" value="Spore Coat Polysaccharide Biosynthesis Protein SpsA, Chain A"/>
    <property type="match status" value="1"/>
</dbReference>
<dbReference type="Pfam" id="PF13649">
    <property type="entry name" value="Methyltransf_25"/>
    <property type="match status" value="1"/>
</dbReference>
<dbReference type="eggNOG" id="COG1215">
    <property type="taxonomic scope" value="Bacteria"/>
</dbReference>
<dbReference type="Pfam" id="PF00535">
    <property type="entry name" value="Glycos_transf_2"/>
    <property type="match status" value="1"/>
</dbReference>
<dbReference type="CDD" id="cd02440">
    <property type="entry name" value="AdoMet_MTases"/>
    <property type="match status" value="1"/>
</dbReference>
<evidence type="ECO:0000259" key="2">
    <source>
        <dbReference type="Pfam" id="PF13649"/>
    </source>
</evidence>
<proteinExistence type="predicted"/>
<dbReference type="CDD" id="cd04179">
    <property type="entry name" value="DPM_DPG-synthase_like"/>
    <property type="match status" value="1"/>
</dbReference>
<dbReference type="InterPro" id="IPR029044">
    <property type="entry name" value="Nucleotide-diphossugar_trans"/>
</dbReference>
<evidence type="ECO:0008006" key="5">
    <source>
        <dbReference type="Google" id="ProtNLM"/>
    </source>
</evidence>
<name>K8P4G0_9BRAD</name>
<dbReference type="Gene3D" id="3.40.50.150">
    <property type="entry name" value="Vaccinia Virus protein VP39"/>
    <property type="match status" value="1"/>
</dbReference>
<reference evidence="3 4" key="1">
    <citation type="submission" date="2012-04" db="EMBL/GenBank/DDBJ databases">
        <title>The Genome Sequence of Afipia broomeae ATCC 49717.</title>
        <authorList>
            <consortium name="The Broad Institute Genome Sequencing Platform"/>
            <person name="Earl A."/>
            <person name="Ward D."/>
            <person name="Feldgarden M."/>
            <person name="Gevers D."/>
            <person name="Huys G."/>
            <person name="Walker B."/>
            <person name="Young S.K."/>
            <person name="Zeng Q."/>
            <person name="Gargeya S."/>
            <person name="Fitzgerald M."/>
            <person name="Haas B."/>
            <person name="Abouelleil A."/>
            <person name="Alvarado L."/>
            <person name="Arachchi H.M."/>
            <person name="Berlin A."/>
            <person name="Chapman S.B."/>
            <person name="Goldberg J."/>
            <person name="Griggs A."/>
            <person name="Gujja S."/>
            <person name="Hansen M."/>
            <person name="Howarth C."/>
            <person name="Imamovic A."/>
            <person name="Larimer J."/>
            <person name="McCowen C."/>
            <person name="Montmayeur A."/>
            <person name="Murphy C."/>
            <person name="Neiman D."/>
            <person name="Pearson M."/>
            <person name="Priest M."/>
            <person name="Roberts A."/>
            <person name="Saif S."/>
            <person name="Shea T."/>
            <person name="Sisk P."/>
            <person name="Sykes S."/>
            <person name="Wortman J."/>
            <person name="Nusbaum C."/>
            <person name="Birren B."/>
        </authorList>
    </citation>
    <scope>NUCLEOTIDE SEQUENCE [LARGE SCALE GENOMIC DNA]</scope>
    <source>
        <strain evidence="3 4">ATCC 49717</strain>
    </source>
</reference>
<dbReference type="RefSeq" id="WP_006021492.1">
    <property type="nucleotide sequence ID" value="NZ_KB375283.1"/>
</dbReference>